<dbReference type="InterPro" id="IPR054708">
    <property type="entry name" value="MTPAP-like_central"/>
</dbReference>
<keyword evidence="6" id="KW-0479">Metal-binding</keyword>
<comment type="similarity">
    <text evidence="8">Belongs to the DNA polymerase type-B-like family. GLD2 subfamily.</text>
</comment>
<feature type="region of interest" description="Disordered" evidence="9">
    <location>
        <begin position="359"/>
        <end position="398"/>
    </location>
</feature>
<dbReference type="CDD" id="cd05402">
    <property type="entry name" value="NT_PAP_TUTase"/>
    <property type="match status" value="1"/>
</dbReference>
<dbReference type="GO" id="GO:0046872">
    <property type="term" value="F:metal ion binding"/>
    <property type="evidence" value="ECO:0007669"/>
    <property type="project" value="UniProtKB-KW"/>
</dbReference>
<dbReference type="GO" id="GO:0005737">
    <property type="term" value="C:cytoplasm"/>
    <property type="evidence" value="ECO:0007669"/>
    <property type="project" value="UniProtKB-SubCell"/>
</dbReference>
<dbReference type="Pfam" id="PF22600">
    <property type="entry name" value="MTPAP-like_central"/>
    <property type="match status" value="1"/>
</dbReference>
<feature type="domain" description="Poly(A) RNA polymerase mitochondrial-like central palm" evidence="11">
    <location>
        <begin position="42"/>
        <end position="181"/>
    </location>
</feature>
<comment type="caution">
    <text evidence="12">The sequence shown here is derived from an EMBL/GenBank/DDBJ whole genome shotgun (WGS) entry which is preliminary data.</text>
</comment>
<organism evidence="12 13">
    <name type="scientific">Meloidogyne graminicola</name>
    <dbReference type="NCBI Taxonomy" id="189291"/>
    <lineage>
        <taxon>Eukaryota</taxon>
        <taxon>Metazoa</taxon>
        <taxon>Ecdysozoa</taxon>
        <taxon>Nematoda</taxon>
        <taxon>Chromadorea</taxon>
        <taxon>Rhabditida</taxon>
        <taxon>Tylenchina</taxon>
        <taxon>Tylenchomorpha</taxon>
        <taxon>Tylenchoidea</taxon>
        <taxon>Meloidogynidae</taxon>
        <taxon>Meloidogyninae</taxon>
        <taxon>Meloidogyne</taxon>
    </lineage>
</organism>
<keyword evidence="5" id="KW-0808">Transferase</keyword>
<evidence type="ECO:0000313" key="12">
    <source>
        <dbReference type="EMBL" id="KAF7639852.1"/>
    </source>
</evidence>
<dbReference type="EMBL" id="JABEBT010000003">
    <property type="protein sequence ID" value="KAF7639852.1"/>
    <property type="molecule type" value="Genomic_DNA"/>
</dbReference>
<gene>
    <name evidence="12" type="ORF">Mgra_00000772</name>
</gene>
<dbReference type="OrthoDB" id="2274644at2759"/>
<comment type="cofactor">
    <cofactor evidence="2">
        <name>Mg(2+)</name>
        <dbReference type="ChEBI" id="CHEBI:18420"/>
    </cofactor>
</comment>
<dbReference type="InterPro" id="IPR043519">
    <property type="entry name" value="NT_sf"/>
</dbReference>
<dbReference type="Gene3D" id="1.10.1410.10">
    <property type="match status" value="1"/>
</dbReference>
<accession>A0A8T0A2R3</accession>
<comment type="subcellular location">
    <subcellularLocation>
        <location evidence="3">Cytoplasm</location>
    </subcellularLocation>
</comment>
<dbReference type="GO" id="GO:0031123">
    <property type="term" value="P:RNA 3'-end processing"/>
    <property type="evidence" value="ECO:0007669"/>
    <property type="project" value="TreeGrafter"/>
</dbReference>
<dbReference type="PANTHER" id="PTHR12271:SF40">
    <property type="entry name" value="POLY(A) RNA POLYMERASE GLD2"/>
    <property type="match status" value="1"/>
</dbReference>
<evidence type="ECO:0000256" key="2">
    <source>
        <dbReference type="ARBA" id="ARBA00001946"/>
    </source>
</evidence>
<evidence type="ECO:0000313" key="13">
    <source>
        <dbReference type="Proteomes" id="UP000605970"/>
    </source>
</evidence>
<keyword evidence="13" id="KW-1185">Reference proteome</keyword>
<dbReference type="PANTHER" id="PTHR12271">
    <property type="entry name" value="POLY A POLYMERASE CID PAP -RELATED"/>
    <property type="match status" value="1"/>
</dbReference>
<proteinExistence type="inferred from homology"/>
<dbReference type="SUPFAM" id="SSF81301">
    <property type="entry name" value="Nucleotidyltransferase"/>
    <property type="match status" value="1"/>
</dbReference>
<protein>
    <submittedName>
        <fullName evidence="12">PAP-associated domain-containing protein</fullName>
    </submittedName>
</protein>
<evidence type="ECO:0000256" key="3">
    <source>
        <dbReference type="ARBA" id="ARBA00004496"/>
    </source>
</evidence>
<evidence type="ECO:0000256" key="4">
    <source>
        <dbReference type="ARBA" id="ARBA00022490"/>
    </source>
</evidence>
<dbReference type="InterPro" id="IPR002058">
    <property type="entry name" value="PAP_assoc"/>
</dbReference>
<comment type="cofactor">
    <cofactor evidence="1">
        <name>Mn(2+)</name>
        <dbReference type="ChEBI" id="CHEBI:29035"/>
    </cofactor>
</comment>
<evidence type="ECO:0000259" key="10">
    <source>
        <dbReference type="Pfam" id="PF03828"/>
    </source>
</evidence>
<evidence type="ECO:0000259" key="11">
    <source>
        <dbReference type="Pfam" id="PF22600"/>
    </source>
</evidence>
<sequence length="398" mass="46750">MDEIKQINELYKVKTSPSAHKIFKILDNGRANFRRSFKKYTKSVEDYVDKNEQPDYERRKRIDIWKMLRKLIEPAFGEGSYLAMGGSTLTNLATRGADLDLCFAVRCADGTYTEEGVNDFVLSKIIRILSDKPFIYQLEYINARVPLVQIGLAFPYMDVKVDINCNCVAGIFNTHLLTYLSRLDNRFVQMNIILKKWGKVNHVVDPRFRFFKSRNEAETEKQNLKVLVPFGMLLKSMFPQYFDGKGNAEDLEYDLQLEIPEIPKNDRTIGELIYGFFDYYVRFNYAEWGVSIKDGKIFERSMLPEEEKEYLFFIEEAYDGMTVPKNLKRHSNLMEIIEEFKHARYTILRDICENRPPKIDESEDYKGEIIEEEEGGEGKSSSQRKNNEINNYLLNKWR</sequence>
<dbReference type="AlphaFoldDB" id="A0A8T0A2R3"/>
<dbReference type="Gene3D" id="3.30.460.10">
    <property type="entry name" value="Beta Polymerase, domain 2"/>
    <property type="match status" value="1"/>
</dbReference>
<feature type="compositionally biased region" description="Basic and acidic residues" evidence="9">
    <location>
        <begin position="359"/>
        <end position="369"/>
    </location>
</feature>
<evidence type="ECO:0000256" key="1">
    <source>
        <dbReference type="ARBA" id="ARBA00001936"/>
    </source>
</evidence>
<dbReference type="GO" id="GO:1990817">
    <property type="term" value="F:poly(A) RNA polymerase activity"/>
    <property type="evidence" value="ECO:0007669"/>
    <property type="project" value="UniProtKB-ARBA"/>
</dbReference>
<dbReference type="Proteomes" id="UP000605970">
    <property type="component" value="Unassembled WGS sequence"/>
</dbReference>
<evidence type="ECO:0000256" key="5">
    <source>
        <dbReference type="ARBA" id="ARBA00022679"/>
    </source>
</evidence>
<evidence type="ECO:0000256" key="7">
    <source>
        <dbReference type="ARBA" id="ARBA00022842"/>
    </source>
</evidence>
<name>A0A8T0A2R3_9BILA</name>
<evidence type="ECO:0000256" key="9">
    <source>
        <dbReference type="SAM" id="MobiDB-lite"/>
    </source>
</evidence>
<evidence type="ECO:0000256" key="6">
    <source>
        <dbReference type="ARBA" id="ARBA00022723"/>
    </source>
</evidence>
<feature type="compositionally biased region" description="Polar residues" evidence="9">
    <location>
        <begin position="388"/>
        <end position="398"/>
    </location>
</feature>
<feature type="domain" description="PAP-associated" evidence="10">
    <location>
        <begin position="269"/>
        <end position="319"/>
    </location>
</feature>
<reference evidence="12" key="1">
    <citation type="journal article" date="2020" name="Ecol. Evol.">
        <title>Genome structure and content of the rice root-knot nematode (Meloidogyne graminicola).</title>
        <authorList>
            <person name="Phan N.T."/>
            <person name="Danchin E.G.J."/>
            <person name="Klopp C."/>
            <person name="Perfus-Barbeoch L."/>
            <person name="Kozlowski D.K."/>
            <person name="Koutsovoulos G.D."/>
            <person name="Lopez-Roques C."/>
            <person name="Bouchez O."/>
            <person name="Zahm M."/>
            <person name="Besnard G."/>
            <person name="Bellafiore S."/>
        </authorList>
    </citation>
    <scope>NUCLEOTIDE SEQUENCE</scope>
    <source>
        <strain evidence="12">VN-18</strain>
    </source>
</reference>
<keyword evidence="7" id="KW-0460">Magnesium</keyword>
<dbReference type="Pfam" id="PF03828">
    <property type="entry name" value="PAP_assoc"/>
    <property type="match status" value="1"/>
</dbReference>
<evidence type="ECO:0000256" key="8">
    <source>
        <dbReference type="ARBA" id="ARBA00038491"/>
    </source>
</evidence>
<keyword evidence="4" id="KW-0963">Cytoplasm</keyword>
<dbReference type="SUPFAM" id="SSF81631">
    <property type="entry name" value="PAP/OAS1 substrate-binding domain"/>
    <property type="match status" value="1"/>
</dbReference>